<comment type="catalytic activity">
    <reaction evidence="6">
        <text>P(1),P(4)-bis(5'-adenosyl) tetraphosphate + H2O = 2 ADP + 2 H(+)</text>
        <dbReference type="Rhea" id="RHEA:24252"/>
        <dbReference type="ChEBI" id="CHEBI:15377"/>
        <dbReference type="ChEBI" id="CHEBI:15378"/>
        <dbReference type="ChEBI" id="CHEBI:58141"/>
        <dbReference type="ChEBI" id="CHEBI:456216"/>
        <dbReference type="EC" id="3.6.1.41"/>
    </reaction>
</comment>
<feature type="domain" description="HD" evidence="7">
    <location>
        <begin position="20"/>
        <end position="134"/>
    </location>
</feature>
<dbReference type="InterPro" id="IPR006674">
    <property type="entry name" value="HD_domain"/>
</dbReference>
<evidence type="ECO:0000313" key="8">
    <source>
        <dbReference type="EMBL" id="MBM7838063.1"/>
    </source>
</evidence>
<evidence type="ECO:0000256" key="1">
    <source>
        <dbReference type="ARBA" id="ARBA00012506"/>
    </source>
</evidence>
<keyword evidence="9" id="KW-1185">Reference proteome</keyword>
<keyword evidence="5" id="KW-0408">Iron</keyword>
<evidence type="ECO:0000256" key="5">
    <source>
        <dbReference type="ARBA" id="ARBA00023004"/>
    </source>
</evidence>
<keyword evidence="4 8" id="KW-0378">Hydrolase</keyword>
<dbReference type="NCBIfam" id="TIGR00488">
    <property type="entry name" value="bis(5'-nucleosyl)-tetraphosphatase (symmetrical) YqeK"/>
    <property type="match status" value="1"/>
</dbReference>
<protein>
    <recommendedName>
        <fullName evidence="1">bis(5'-nucleosyl)-tetraphosphatase (symmetrical)</fullName>
        <ecNumber evidence="1">3.6.1.41</ecNumber>
    </recommendedName>
</protein>
<evidence type="ECO:0000256" key="6">
    <source>
        <dbReference type="ARBA" id="ARBA00049417"/>
    </source>
</evidence>
<dbReference type="SUPFAM" id="SSF109604">
    <property type="entry name" value="HD-domain/PDEase-like"/>
    <property type="match status" value="1"/>
</dbReference>
<dbReference type="SMART" id="SM00471">
    <property type="entry name" value="HDc"/>
    <property type="match status" value="1"/>
</dbReference>
<evidence type="ECO:0000256" key="4">
    <source>
        <dbReference type="ARBA" id="ARBA00022801"/>
    </source>
</evidence>
<organism evidence="8 9">
    <name type="scientific">Shouchella xiaoxiensis</name>
    <dbReference type="NCBI Taxonomy" id="766895"/>
    <lineage>
        <taxon>Bacteria</taxon>
        <taxon>Bacillati</taxon>
        <taxon>Bacillota</taxon>
        <taxon>Bacilli</taxon>
        <taxon>Bacillales</taxon>
        <taxon>Bacillaceae</taxon>
        <taxon>Shouchella</taxon>
    </lineage>
</organism>
<dbReference type="Pfam" id="PF01966">
    <property type="entry name" value="HD"/>
    <property type="match status" value="1"/>
</dbReference>
<gene>
    <name evidence="8" type="ORF">JOC54_001294</name>
</gene>
<reference evidence="8" key="1">
    <citation type="submission" date="2021-01" db="EMBL/GenBank/DDBJ databases">
        <title>Genomic Encyclopedia of Type Strains, Phase IV (KMG-IV): sequencing the most valuable type-strain genomes for metagenomic binning, comparative biology and taxonomic classification.</title>
        <authorList>
            <person name="Goeker M."/>
        </authorList>
    </citation>
    <scope>NUCLEOTIDE SEQUENCE</scope>
    <source>
        <strain evidence="8">DSM 21943</strain>
    </source>
</reference>
<dbReference type="Proteomes" id="UP001179280">
    <property type="component" value="Unassembled WGS sequence"/>
</dbReference>
<evidence type="ECO:0000256" key="3">
    <source>
        <dbReference type="ARBA" id="ARBA00022741"/>
    </source>
</evidence>
<dbReference type="EMBL" id="JAFBCV010000003">
    <property type="protein sequence ID" value="MBM7838063.1"/>
    <property type="molecule type" value="Genomic_DNA"/>
</dbReference>
<comment type="caution">
    <text evidence="8">The sequence shown here is derived from an EMBL/GenBank/DDBJ whole genome shotgun (WGS) entry which is preliminary data.</text>
</comment>
<sequence length="193" mass="22010">MNLTAKEALETVRPHLTEKRFVHTLGVRETAVLLAKRYGADQKKAEMAAILHDICKYHDLEPMIETVTNKLEEAHWAEYGQELLHAPCGAYYVRHNLGITDKDVLMAIRSHTTGRSNMSLLEKVVFLADYIEPNRHFEGVQRARELAEKSLDQACLFALTNTIIYLLNKQQAIHPETIAAYNSYVLKGDKTFE</sequence>
<name>A0ABS2SRE3_9BACI</name>
<proteinExistence type="predicted"/>
<keyword evidence="2" id="KW-0479">Metal-binding</keyword>
<dbReference type="InterPro" id="IPR006675">
    <property type="entry name" value="HDIG_dom"/>
</dbReference>
<dbReference type="InterPro" id="IPR051094">
    <property type="entry name" value="Diverse_Catalytic_Enzymes"/>
</dbReference>
<evidence type="ECO:0000259" key="7">
    <source>
        <dbReference type="PROSITE" id="PS51831"/>
    </source>
</evidence>
<dbReference type="CDD" id="cd00077">
    <property type="entry name" value="HDc"/>
    <property type="match status" value="1"/>
</dbReference>
<dbReference type="NCBIfam" id="TIGR00277">
    <property type="entry name" value="HDIG"/>
    <property type="match status" value="1"/>
</dbReference>
<evidence type="ECO:0000256" key="2">
    <source>
        <dbReference type="ARBA" id="ARBA00022723"/>
    </source>
</evidence>
<accession>A0ABS2SRE3</accession>
<dbReference type="EC" id="3.6.1.41" evidence="1"/>
<keyword evidence="3" id="KW-0547">Nucleotide-binding</keyword>
<dbReference type="PANTHER" id="PTHR35795:SF1">
    <property type="entry name" value="BIS(5'-NUCLEOSYL)-TETRAPHOSPHATASE, SYMMETRICAL"/>
    <property type="match status" value="1"/>
</dbReference>
<dbReference type="GO" id="GO:0016787">
    <property type="term" value="F:hydrolase activity"/>
    <property type="evidence" value="ECO:0007669"/>
    <property type="project" value="UniProtKB-KW"/>
</dbReference>
<dbReference type="Gene3D" id="1.10.3210.10">
    <property type="entry name" value="Hypothetical protein af1432"/>
    <property type="match status" value="1"/>
</dbReference>
<dbReference type="PROSITE" id="PS51831">
    <property type="entry name" value="HD"/>
    <property type="match status" value="1"/>
</dbReference>
<dbReference type="RefSeq" id="WP_035422133.1">
    <property type="nucleotide sequence ID" value="NZ_JAFBCV010000003.1"/>
</dbReference>
<evidence type="ECO:0000313" key="9">
    <source>
        <dbReference type="Proteomes" id="UP001179280"/>
    </source>
</evidence>
<dbReference type="InterPro" id="IPR005249">
    <property type="entry name" value="YqeK"/>
</dbReference>
<dbReference type="InterPro" id="IPR003607">
    <property type="entry name" value="HD/PDEase_dom"/>
</dbReference>
<dbReference type="PANTHER" id="PTHR35795">
    <property type="entry name" value="SLR1885 PROTEIN"/>
    <property type="match status" value="1"/>
</dbReference>